<proteinExistence type="predicted"/>
<gene>
    <name evidence="1" type="ORF">CGXH109_LOCUS52861</name>
</gene>
<accession>A0A9W4RT34</accession>
<keyword evidence="2" id="KW-1185">Reference proteome</keyword>
<reference evidence="1" key="1">
    <citation type="submission" date="2022-08" db="EMBL/GenBank/DDBJ databases">
        <authorList>
            <person name="Giroux E."/>
            <person name="Giroux E."/>
        </authorList>
    </citation>
    <scope>NUCLEOTIDE SEQUENCE</scope>
    <source>
        <strain evidence="1">H1091258</strain>
    </source>
</reference>
<name>A0A9W4RT34_9PEZI</name>
<dbReference type="AlphaFoldDB" id="A0A9W4RT34"/>
<sequence>MPGITQLEIYDEPVTGRDKILGWHANSYLGLLSNLSERCMAPLKWEDYDYLGNEPVLKMADAASMRNLLVHLGTAGIRLTRLSIKTSAPRSFRGLECDADKQAALQTLAENLQYFHFWTGTQKENELRSHKALEAVNTFFSALNSSPKLRVSDVDFGGISRAGVNYHRFDPSLSKSLKKLVLRRVHIRALTLAKFFATLKAPLDLVMIGCRMVDGNWLHLMDTMKELADPAIPGGERLRLLAFKDLSGAEIDVLGRKRARKIFDEEHGRLAGKDGTKLSLAHAYILQKCNIVANPPTRKAIAELIDYD</sequence>
<dbReference type="Proteomes" id="UP001152533">
    <property type="component" value="Unassembled WGS sequence"/>
</dbReference>
<evidence type="ECO:0000313" key="2">
    <source>
        <dbReference type="Proteomes" id="UP001152533"/>
    </source>
</evidence>
<dbReference type="EMBL" id="CAMGZC010000309">
    <property type="protein sequence ID" value="CAI0646219.1"/>
    <property type="molecule type" value="Genomic_DNA"/>
</dbReference>
<evidence type="ECO:0000313" key="1">
    <source>
        <dbReference type="EMBL" id="CAI0646219.1"/>
    </source>
</evidence>
<organism evidence="1 2">
    <name type="scientific">Colletotrichum noveboracense</name>
    <dbReference type="NCBI Taxonomy" id="2664923"/>
    <lineage>
        <taxon>Eukaryota</taxon>
        <taxon>Fungi</taxon>
        <taxon>Dikarya</taxon>
        <taxon>Ascomycota</taxon>
        <taxon>Pezizomycotina</taxon>
        <taxon>Sordariomycetes</taxon>
        <taxon>Hypocreomycetidae</taxon>
        <taxon>Glomerellales</taxon>
        <taxon>Glomerellaceae</taxon>
        <taxon>Colletotrichum</taxon>
        <taxon>Colletotrichum gloeosporioides species complex</taxon>
    </lineage>
</organism>
<comment type="caution">
    <text evidence="1">The sequence shown here is derived from an EMBL/GenBank/DDBJ whole genome shotgun (WGS) entry which is preliminary data.</text>
</comment>
<protein>
    <submittedName>
        <fullName evidence="1">Uncharacterized protein</fullName>
    </submittedName>
</protein>